<sequence>MSDYASEFAKTTLGRSLRAARGNASPEAKEYVAKWYGGSGNSRQYIFPILSRMEATDVDVIDIPDIPGKKQGRIVFELSVEEDMCNALNSVHGGCSAALIDICTSLTVSLMAFYVAPKTHSHVSLVLNTTYHSPAPIGSRLKIVCTTVAFGARTMTVKAEIYDKTHGRLVATGMHVKMQPSAPPSPKL</sequence>
<dbReference type="Proteomes" id="UP001055072">
    <property type="component" value="Unassembled WGS sequence"/>
</dbReference>
<proteinExistence type="predicted"/>
<accession>A0ACB8UD00</accession>
<protein>
    <submittedName>
        <fullName evidence="1">HotDog domain-containing protein</fullName>
    </submittedName>
</protein>
<dbReference type="EMBL" id="MU274904">
    <property type="protein sequence ID" value="KAI0092119.1"/>
    <property type="molecule type" value="Genomic_DNA"/>
</dbReference>
<evidence type="ECO:0000313" key="1">
    <source>
        <dbReference type="EMBL" id="KAI0092119.1"/>
    </source>
</evidence>
<gene>
    <name evidence="1" type="ORF">BDY19DRAFT_990859</name>
</gene>
<evidence type="ECO:0000313" key="2">
    <source>
        <dbReference type="Proteomes" id="UP001055072"/>
    </source>
</evidence>
<comment type="caution">
    <text evidence="1">The sequence shown here is derived from an EMBL/GenBank/DDBJ whole genome shotgun (WGS) entry which is preliminary data.</text>
</comment>
<name>A0ACB8UD00_9APHY</name>
<reference evidence="1" key="1">
    <citation type="journal article" date="2021" name="Environ. Microbiol.">
        <title>Gene family expansions and transcriptome signatures uncover fungal adaptations to wood decay.</title>
        <authorList>
            <person name="Hage H."/>
            <person name="Miyauchi S."/>
            <person name="Viragh M."/>
            <person name="Drula E."/>
            <person name="Min B."/>
            <person name="Chaduli D."/>
            <person name="Navarro D."/>
            <person name="Favel A."/>
            <person name="Norest M."/>
            <person name="Lesage-Meessen L."/>
            <person name="Balint B."/>
            <person name="Merenyi Z."/>
            <person name="de Eugenio L."/>
            <person name="Morin E."/>
            <person name="Martinez A.T."/>
            <person name="Baldrian P."/>
            <person name="Stursova M."/>
            <person name="Martinez M.J."/>
            <person name="Novotny C."/>
            <person name="Magnuson J.K."/>
            <person name="Spatafora J.W."/>
            <person name="Maurice S."/>
            <person name="Pangilinan J."/>
            <person name="Andreopoulos W."/>
            <person name="LaButti K."/>
            <person name="Hundley H."/>
            <person name="Na H."/>
            <person name="Kuo A."/>
            <person name="Barry K."/>
            <person name="Lipzen A."/>
            <person name="Henrissat B."/>
            <person name="Riley R."/>
            <person name="Ahrendt S."/>
            <person name="Nagy L.G."/>
            <person name="Grigoriev I.V."/>
            <person name="Martin F."/>
            <person name="Rosso M.N."/>
        </authorList>
    </citation>
    <scope>NUCLEOTIDE SEQUENCE</scope>
    <source>
        <strain evidence="1">CBS 384.51</strain>
    </source>
</reference>
<organism evidence="1 2">
    <name type="scientific">Irpex rosettiformis</name>
    <dbReference type="NCBI Taxonomy" id="378272"/>
    <lineage>
        <taxon>Eukaryota</taxon>
        <taxon>Fungi</taxon>
        <taxon>Dikarya</taxon>
        <taxon>Basidiomycota</taxon>
        <taxon>Agaricomycotina</taxon>
        <taxon>Agaricomycetes</taxon>
        <taxon>Polyporales</taxon>
        <taxon>Irpicaceae</taxon>
        <taxon>Irpex</taxon>
    </lineage>
</organism>
<keyword evidence="2" id="KW-1185">Reference proteome</keyword>